<proteinExistence type="predicted"/>
<evidence type="ECO:0000313" key="3">
    <source>
        <dbReference type="Proteomes" id="UP001151760"/>
    </source>
</evidence>
<feature type="compositionally biased region" description="Basic and acidic residues" evidence="1">
    <location>
        <begin position="45"/>
        <end position="59"/>
    </location>
</feature>
<organism evidence="2 3">
    <name type="scientific">Tanacetum coccineum</name>
    <dbReference type="NCBI Taxonomy" id="301880"/>
    <lineage>
        <taxon>Eukaryota</taxon>
        <taxon>Viridiplantae</taxon>
        <taxon>Streptophyta</taxon>
        <taxon>Embryophyta</taxon>
        <taxon>Tracheophyta</taxon>
        <taxon>Spermatophyta</taxon>
        <taxon>Magnoliopsida</taxon>
        <taxon>eudicotyledons</taxon>
        <taxon>Gunneridae</taxon>
        <taxon>Pentapetalae</taxon>
        <taxon>asterids</taxon>
        <taxon>campanulids</taxon>
        <taxon>Asterales</taxon>
        <taxon>Asteraceae</taxon>
        <taxon>Asteroideae</taxon>
        <taxon>Anthemideae</taxon>
        <taxon>Anthemidinae</taxon>
        <taxon>Tanacetum</taxon>
    </lineage>
</organism>
<feature type="compositionally biased region" description="Acidic residues" evidence="1">
    <location>
        <begin position="60"/>
        <end position="74"/>
    </location>
</feature>
<dbReference type="EMBL" id="BQNB010021810">
    <property type="protein sequence ID" value="GJU10291.1"/>
    <property type="molecule type" value="Genomic_DNA"/>
</dbReference>
<protein>
    <submittedName>
        <fullName evidence="2">Uncharacterized protein</fullName>
    </submittedName>
</protein>
<dbReference type="Proteomes" id="UP001151760">
    <property type="component" value="Unassembled WGS sequence"/>
</dbReference>
<accession>A0ABQ5JDB2</accession>
<evidence type="ECO:0000256" key="1">
    <source>
        <dbReference type="SAM" id="MobiDB-lite"/>
    </source>
</evidence>
<keyword evidence="3" id="KW-1185">Reference proteome</keyword>
<feature type="region of interest" description="Disordered" evidence="1">
    <location>
        <begin position="45"/>
        <end position="80"/>
    </location>
</feature>
<gene>
    <name evidence="2" type="ORF">Tco_1132687</name>
</gene>
<name>A0ABQ5JDB2_9ASTR</name>
<reference evidence="2" key="1">
    <citation type="journal article" date="2022" name="Int. J. Mol. Sci.">
        <title>Draft Genome of Tanacetum Coccineum: Genomic Comparison of Closely Related Tanacetum-Family Plants.</title>
        <authorList>
            <person name="Yamashiro T."/>
            <person name="Shiraishi A."/>
            <person name="Nakayama K."/>
            <person name="Satake H."/>
        </authorList>
    </citation>
    <scope>NUCLEOTIDE SEQUENCE</scope>
</reference>
<sequence length="198" mass="22449">MMTNHPNINQLIIEGSQSNISTNSIPLKVNGRIYHVRISEDHNRSILLNKPDDSEKGSQEEDSLFSDEDDDSDGISETKVARNIEEAPFYDDHREVVKNDEFDSSSHVSPTYEEVAKEASECSSKCNVYLNSNSNQDMENDMHTDDNLEAQQDGKAHLVINHGSYKKSKAYSLQPSLAYLKNYTIDAKQEQNIMQLTF</sequence>
<evidence type="ECO:0000313" key="2">
    <source>
        <dbReference type="EMBL" id="GJU10291.1"/>
    </source>
</evidence>
<comment type="caution">
    <text evidence="2">The sequence shown here is derived from an EMBL/GenBank/DDBJ whole genome shotgun (WGS) entry which is preliminary data.</text>
</comment>
<reference evidence="2" key="2">
    <citation type="submission" date="2022-01" db="EMBL/GenBank/DDBJ databases">
        <authorList>
            <person name="Yamashiro T."/>
            <person name="Shiraishi A."/>
            <person name="Satake H."/>
            <person name="Nakayama K."/>
        </authorList>
    </citation>
    <scope>NUCLEOTIDE SEQUENCE</scope>
</reference>